<evidence type="ECO:0000313" key="3">
    <source>
        <dbReference type="Proteomes" id="UP000001307"/>
    </source>
</evidence>
<dbReference type="EMBL" id="FN653025">
    <property type="protein sequence ID" value="CBY18343.1"/>
    <property type="molecule type" value="Genomic_DNA"/>
</dbReference>
<protein>
    <recommendedName>
        <fullName evidence="1">DUF4456 domain-containing protein</fullName>
    </recommendedName>
</protein>
<gene>
    <name evidence="2" type="ORF">GSOID_T00002197001</name>
</gene>
<evidence type="ECO:0000259" key="1">
    <source>
        <dbReference type="Pfam" id="PF14644"/>
    </source>
</evidence>
<sequence length="1000" mass="116629">MGDFLTSKDAHLQMVQSFLSGLAEVHEQHVVSNEHRMDQFEKEFDCMASEYEIQQGSFDTTYNEIVKNVREETTEANIQRLVNDAKKLKADFIPNLKGYIREIGTFSRFHPDLIDYESTVYAAYLNKYFQNSEGNWTVPKLWEYDVTSKYLCNEIAEGDQELLSSWLKMLEKRKLHRGQLIETAYREPEPFEKKMEIIQKYFKTQNAAKPKSTTTKLRRKKKAKEPKRSIYSRLNLYKTNEAALEKFKVNRTTPKFMQEAAIPKNYMDKLVDATKKKYLEIISSTQNSAKMQANARAGRRKMKSEFGLRKKIDAIEPKIKELETEIAPERLAKITQLKDGLQIQQRMASRTLNDMRERKDECSAQLNEATEALHLIPEHAEPKMQQATETSQLVELCDLAETQFEQAKNQVEIVVEEYTKWSAKKLDQVKVQLRNYIRPMMQEKLLDQSDKEAIKKMESLVHKACFLYNKDLSILLPEKIKEIEECRKRFHEEKFIPHNTDLMFIHQIDRALSNSQIQIASETSKVRQWLNNLESTVKTFCEHVENADPSAIRVDPTTKNRVTEVLFIVNERNRTNALLAEVITHFMCSLSTLSNVKREFFFNWLTAKTHQEYVSMKAEEAERANAAKRGSTSNLFGGLRKMSSLNLAKTQSRKYSTMPGMGGGPRRIIRDPKIEVKVQIFGDFRAPSGEDLPSRMTRLLFDATNRILTLGDAYYRGRGARPITRPELIRENFERTCDFTVIKVVDFERKAKDFVHKCFMQVKDMVERFTITGRPVMEMIFSETNKAIKNENAKAIQDVQDRYQKLFDALKDAGLEHNSKLRTSLGLPENKEELANLEKNERDRHFKIHKYNIERHTELRSKMTEIVSRDATKICALAADLMTKEEKVISDRDLLVVSYDEYDEPLIDRTFAGRPPEWPEVPRGSLPQFKCKPIKTSKASESMEDIMKFRDEVVRSIELRFNEFLQEFDDQKAQTIFEAERWKKSWDSSIKTIKELYEVS</sequence>
<accession>E4X4X4</accession>
<proteinExistence type="predicted"/>
<reference evidence="2" key="1">
    <citation type="journal article" date="2010" name="Science">
        <title>Plasticity of animal genome architecture unmasked by rapid evolution of a pelagic tunicate.</title>
        <authorList>
            <person name="Denoeud F."/>
            <person name="Henriet S."/>
            <person name="Mungpakdee S."/>
            <person name="Aury J.M."/>
            <person name="Da Silva C."/>
            <person name="Brinkmann H."/>
            <person name="Mikhaleva J."/>
            <person name="Olsen L.C."/>
            <person name="Jubin C."/>
            <person name="Canestro C."/>
            <person name="Bouquet J.M."/>
            <person name="Danks G."/>
            <person name="Poulain J."/>
            <person name="Campsteijn C."/>
            <person name="Adamski M."/>
            <person name="Cross I."/>
            <person name="Yadetie F."/>
            <person name="Muffato M."/>
            <person name="Louis A."/>
            <person name="Butcher S."/>
            <person name="Tsagkogeorga G."/>
            <person name="Konrad A."/>
            <person name="Singh S."/>
            <person name="Jensen M.F."/>
            <person name="Cong E.H."/>
            <person name="Eikeseth-Otteraa H."/>
            <person name="Noel B."/>
            <person name="Anthouard V."/>
            <person name="Porcel B.M."/>
            <person name="Kachouri-Lafond R."/>
            <person name="Nishino A."/>
            <person name="Ugolini M."/>
            <person name="Chourrout P."/>
            <person name="Nishida H."/>
            <person name="Aasland R."/>
            <person name="Huzurbazar S."/>
            <person name="Westhof E."/>
            <person name="Delsuc F."/>
            <person name="Lehrach H."/>
            <person name="Reinhardt R."/>
            <person name="Weissenbach J."/>
            <person name="Roy S.W."/>
            <person name="Artiguenave F."/>
            <person name="Postlethwait J.H."/>
            <person name="Manak J.R."/>
            <person name="Thompson E.M."/>
            <person name="Jaillon O."/>
            <person name="Du Pasquier L."/>
            <person name="Boudinot P."/>
            <person name="Liberles D.A."/>
            <person name="Volff J.N."/>
            <person name="Philippe H."/>
            <person name="Lenhard B."/>
            <person name="Roest Crollius H."/>
            <person name="Wincker P."/>
            <person name="Chourrout D."/>
        </authorList>
    </citation>
    <scope>NUCLEOTIDE SEQUENCE [LARGE SCALE GENOMIC DNA]</scope>
</reference>
<evidence type="ECO:0000313" key="2">
    <source>
        <dbReference type="EMBL" id="CBY18343.1"/>
    </source>
</evidence>
<feature type="domain" description="DUF4456" evidence="1">
    <location>
        <begin position="710"/>
        <end position="849"/>
    </location>
</feature>
<dbReference type="AlphaFoldDB" id="E4X4X4"/>
<organism evidence="2">
    <name type="scientific">Oikopleura dioica</name>
    <name type="common">Tunicate</name>
    <dbReference type="NCBI Taxonomy" id="34765"/>
    <lineage>
        <taxon>Eukaryota</taxon>
        <taxon>Metazoa</taxon>
        <taxon>Chordata</taxon>
        <taxon>Tunicata</taxon>
        <taxon>Appendicularia</taxon>
        <taxon>Copelata</taxon>
        <taxon>Oikopleuridae</taxon>
        <taxon>Oikopleura</taxon>
    </lineage>
</organism>
<keyword evidence="3" id="KW-1185">Reference proteome</keyword>
<dbReference type="InParanoid" id="E4X4X4"/>
<dbReference type="Pfam" id="PF14644">
    <property type="entry name" value="DUF4456"/>
    <property type="match status" value="1"/>
</dbReference>
<dbReference type="OrthoDB" id="431588at2759"/>
<name>E4X4X4_OIKDI</name>
<dbReference type="Proteomes" id="UP000001307">
    <property type="component" value="Unassembled WGS sequence"/>
</dbReference>
<dbReference type="InterPro" id="IPR027914">
    <property type="entry name" value="DUF4456"/>
</dbReference>